<gene>
    <name evidence="1" type="ORF">RHSIM_Rhsim09G0150200</name>
</gene>
<dbReference type="Proteomes" id="UP000626092">
    <property type="component" value="Unassembled WGS sequence"/>
</dbReference>
<reference evidence="1" key="1">
    <citation type="submission" date="2019-11" db="EMBL/GenBank/DDBJ databases">
        <authorList>
            <person name="Liu Y."/>
            <person name="Hou J."/>
            <person name="Li T.-Q."/>
            <person name="Guan C.-H."/>
            <person name="Wu X."/>
            <person name="Wu H.-Z."/>
            <person name="Ling F."/>
            <person name="Zhang R."/>
            <person name="Shi X.-G."/>
            <person name="Ren J.-P."/>
            <person name="Chen E.-F."/>
            <person name="Sun J.-M."/>
        </authorList>
    </citation>
    <scope>NUCLEOTIDE SEQUENCE</scope>
    <source>
        <strain evidence="1">Adult_tree_wgs_1</strain>
        <tissue evidence="1">Leaves</tissue>
    </source>
</reference>
<name>A0A834GJX7_RHOSS</name>
<protein>
    <submittedName>
        <fullName evidence="1">Uncharacterized protein</fullName>
    </submittedName>
</protein>
<evidence type="ECO:0000313" key="1">
    <source>
        <dbReference type="EMBL" id="KAF7133064.1"/>
    </source>
</evidence>
<sequence>MHWLTQLASASVEVVPNAIATNAAARHITTSKRVVASKDFNLEKNGSGMKLSFADLLKGKDMEPSKITVKAKEDTFVDGNDWLLRSVIGKLPSLRSVESIKDTFYSEGVFDIQIKSLGGYYVVLTFPSIEAMLSMIEGPEVNLLGVYCAEFRYFL</sequence>
<accession>A0A834GJX7</accession>
<dbReference type="EMBL" id="WJXA01000009">
    <property type="protein sequence ID" value="KAF7133064.1"/>
    <property type="molecule type" value="Genomic_DNA"/>
</dbReference>
<comment type="caution">
    <text evidence="1">The sequence shown here is derived from an EMBL/GenBank/DDBJ whole genome shotgun (WGS) entry which is preliminary data.</text>
</comment>
<organism evidence="1 2">
    <name type="scientific">Rhododendron simsii</name>
    <name type="common">Sims's rhododendron</name>
    <dbReference type="NCBI Taxonomy" id="118357"/>
    <lineage>
        <taxon>Eukaryota</taxon>
        <taxon>Viridiplantae</taxon>
        <taxon>Streptophyta</taxon>
        <taxon>Embryophyta</taxon>
        <taxon>Tracheophyta</taxon>
        <taxon>Spermatophyta</taxon>
        <taxon>Magnoliopsida</taxon>
        <taxon>eudicotyledons</taxon>
        <taxon>Gunneridae</taxon>
        <taxon>Pentapetalae</taxon>
        <taxon>asterids</taxon>
        <taxon>Ericales</taxon>
        <taxon>Ericaceae</taxon>
        <taxon>Ericoideae</taxon>
        <taxon>Rhodoreae</taxon>
        <taxon>Rhododendron</taxon>
    </lineage>
</organism>
<evidence type="ECO:0000313" key="2">
    <source>
        <dbReference type="Proteomes" id="UP000626092"/>
    </source>
</evidence>
<keyword evidence="2" id="KW-1185">Reference proteome</keyword>
<proteinExistence type="predicted"/>
<dbReference type="OrthoDB" id="1751185at2759"/>
<dbReference type="AlphaFoldDB" id="A0A834GJX7"/>